<evidence type="ECO:0000313" key="3">
    <source>
        <dbReference type="Proteomes" id="UP000030745"/>
    </source>
</evidence>
<protein>
    <recommendedName>
        <fullName evidence="4">Inhibitor I9 domain-containing protein</fullName>
    </recommendedName>
</protein>
<name>A0A067CTF8_SAPPC</name>
<feature type="chain" id="PRO_5001638083" description="Inhibitor I9 domain-containing protein" evidence="1">
    <location>
        <begin position="19"/>
        <end position="142"/>
    </location>
</feature>
<dbReference type="EMBL" id="KK583191">
    <property type="protein sequence ID" value="KDO33994.1"/>
    <property type="molecule type" value="Genomic_DNA"/>
</dbReference>
<dbReference type="VEuPathDB" id="FungiDB:SPRG_01268"/>
<gene>
    <name evidence="2" type="ORF">SPRG_01268</name>
</gene>
<keyword evidence="1" id="KW-0732">Signal</keyword>
<accession>A0A067CTF8</accession>
<dbReference type="KEGG" id="spar:SPRG_01268"/>
<feature type="signal peptide" evidence="1">
    <location>
        <begin position="1"/>
        <end position="18"/>
    </location>
</feature>
<organism evidence="2 3">
    <name type="scientific">Saprolegnia parasitica (strain CBS 223.65)</name>
    <dbReference type="NCBI Taxonomy" id="695850"/>
    <lineage>
        <taxon>Eukaryota</taxon>
        <taxon>Sar</taxon>
        <taxon>Stramenopiles</taxon>
        <taxon>Oomycota</taxon>
        <taxon>Saprolegniomycetes</taxon>
        <taxon>Saprolegniales</taxon>
        <taxon>Saprolegniaceae</taxon>
        <taxon>Saprolegnia</taxon>
    </lineage>
</organism>
<dbReference type="Proteomes" id="UP000030745">
    <property type="component" value="Unassembled WGS sequence"/>
</dbReference>
<dbReference type="GeneID" id="24123866"/>
<dbReference type="RefSeq" id="XP_012194880.1">
    <property type="nucleotide sequence ID" value="XM_012339490.1"/>
</dbReference>
<evidence type="ECO:0000256" key="1">
    <source>
        <dbReference type="SAM" id="SignalP"/>
    </source>
</evidence>
<proteinExistence type="predicted"/>
<evidence type="ECO:0000313" key="2">
    <source>
        <dbReference type="EMBL" id="KDO33994.1"/>
    </source>
</evidence>
<evidence type="ECO:0008006" key="4">
    <source>
        <dbReference type="Google" id="ProtNLM"/>
    </source>
</evidence>
<dbReference type="OMA" id="VKSACRE"/>
<dbReference type="OrthoDB" id="76485at2759"/>
<keyword evidence="3" id="KW-1185">Reference proteome</keyword>
<dbReference type="AlphaFoldDB" id="A0A067CTF8"/>
<sequence>MSRGWALVFLTLILSAAAMSPKVAPALATAFETTDRVNIMVELDGSTESVENRSSSSGDNTNYMHDLQAFTAARQQAVKDVLASHPTEFTGEPKFFWITNKVSVPQASAVLVMELADLPSVVAITGQHIVHIQPISIEREGF</sequence>
<reference evidence="2 3" key="1">
    <citation type="journal article" date="2013" name="PLoS Genet.">
        <title>Distinctive expansion of potential virulence genes in the genome of the oomycete fish pathogen Saprolegnia parasitica.</title>
        <authorList>
            <person name="Jiang R.H."/>
            <person name="de Bruijn I."/>
            <person name="Haas B.J."/>
            <person name="Belmonte R."/>
            <person name="Lobach L."/>
            <person name="Christie J."/>
            <person name="van den Ackerveken G."/>
            <person name="Bottin A."/>
            <person name="Bulone V."/>
            <person name="Diaz-Moreno S.M."/>
            <person name="Dumas B."/>
            <person name="Fan L."/>
            <person name="Gaulin E."/>
            <person name="Govers F."/>
            <person name="Grenville-Briggs L.J."/>
            <person name="Horner N.R."/>
            <person name="Levin J.Z."/>
            <person name="Mammella M."/>
            <person name="Meijer H.J."/>
            <person name="Morris P."/>
            <person name="Nusbaum C."/>
            <person name="Oome S."/>
            <person name="Phillips A.J."/>
            <person name="van Rooyen D."/>
            <person name="Rzeszutek E."/>
            <person name="Saraiva M."/>
            <person name="Secombes C.J."/>
            <person name="Seidl M.F."/>
            <person name="Snel B."/>
            <person name="Stassen J.H."/>
            <person name="Sykes S."/>
            <person name="Tripathy S."/>
            <person name="van den Berg H."/>
            <person name="Vega-Arreguin J.C."/>
            <person name="Wawra S."/>
            <person name="Young S.K."/>
            <person name="Zeng Q."/>
            <person name="Dieguez-Uribeondo J."/>
            <person name="Russ C."/>
            <person name="Tyler B.M."/>
            <person name="van West P."/>
        </authorList>
    </citation>
    <scope>NUCLEOTIDE SEQUENCE [LARGE SCALE GENOMIC DNA]</scope>
    <source>
        <strain evidence="2 3">CBS 223.65</strain>
    </source>
</reference>